<dbReference type="AlphaFoldDB" id="A0A084VP92"/>
<sequence>MENYGTPEAVAKSYRKYQPNTNINEKVALHIDRIRLEGSCRVPKPKLVPPPSDRNVIYFPQCTILHRCDDSTGCCMDTETCVPKATAEVELYFSVSRIGRNRQQAVAIKMTNHTECHCVRKGMEKAVPRSTANQPVVGFDWDAIGSAETDVPVCNCPEFYKPIFDSGSKCYCDCVSGAKECMRFKEGHEHFSLLTRK</sequence>
<dbReference type="OMA" id="PQCTILH"/>
<dbReference type="Proteomes" id="UP000030765">
    <property type="component" value="Unassembled WGS sequence"/>
</dbReference>
<reference evidence="3" key="2">
    <citation type="submission" date="2020-05" db="UniProtKB">
        <authorList>
            <consortium name="EnsemblMetazoa"/>
        </authorList>
    </citation>
    <scope>IDENTIFICATION</scope>
</reference>
<dbReference type="GO" id="GO:0016020">
    <property type="term" value="C:membrane"/>
    <property type="evidence" value="ECO:0007669"/>
    <property type="project" value="InterPro"/>
</dbReference>
<organism evidence="2">
    <name type="scientific">Anopheles sinensis</name>
    <name type="common">Mosquito</name>
    <dbReference type="NCBI Taxonomy" id="74873"/>
    <lineage>
        <taxon>Eukaryota</taxon>
        <taxon>Metazoa</taxon>
        <taxon>Ecdysozoa</taxon>
        <taxon>Arthropoda</taxon>
        <taxon>Hexapoda</taxon>
        <taxon>Insecta</taxon>
        <taxon>Pterygota</taxon>
        <taxon>Neoptera</taxon>
        <taxon>Endopterygota</taxon>
        <taxon>Diptera</taxon>
        <taxon>Nematocera</taxon>
        <taxon>Culicoidea</taxon>
        <taxon>Culicidae</taxon>
        <taxon>Anophelinae</taxon>
        <taxon>Anopheles</taxon>
    </lineage>
</organism>
<protein>
    <submittedName>
        <fullName evidence="2">AGAP009549-PA-like protein</fullName>
    </submittedName>
</protein>
<evidence type="ECO:0000313" key="4">
    <source>
        <dbReference type="Proteomes" id="UP000030765"/>
    </source>
</evidence>
<evidence type="ECO:0000313" key="3">
    <source>
        <dbReference type="EnsemblMetazoa" id="ASIC007152-PA"/>
    </source>
</evidence>
<dbReference type="OrthoDB" id="6370328at2759"/>
<dbReference type="EnsemblMetazoa" id="ASIC007152-RA">
    <property type="protein sequence ID" value="ASIC007152-PA"/>
    <property type="gene ID" value="ASIC007152"/>
</dbReference>
<dbReference type="VEuPathDB" id="VectorBase:ASIS011347"/>
<proteinExistence type="predicted"/>
<dbReference type="SUPFAM" id="SSF57501">
    <property type="entry name" value="Cystine-knot cytokines"/>
    <property type="match status" value="1"/>
</dbReference>
<dbReference type="EMBL" id="ATLV01014985">
    <property type="status" value="NOT_ANNOTATED_CDS"/>
    <property type="molecule type" value="Genomic_DNA"/>
</dbReference>
<evidence type="ECO:0000313" key="2">
    <source>
        <dbReference type="EMBL" id="KFB39786.1"/>
    </source>
</evidence>
<dbReference type="Pfam" id="PF00341">
    <property type="entry name" value="PDGF"/>
    <property type="match status" value="1"/>
</dbReference>
<dbReference type="EMBL" id="KE524999">
    <property type="protein sequence ID" value="KFB39786.1"/>
    <property type="molecule type" value="Genomic_DNA"/>
</dbReference>
<name>A0A084VP92_ANOSI</name>
<dbReference type="STRING" id="74873.A0A084VP92"/>
<dbReference type="PANTHER" id="PTHR21719">
    <property type="entry name" value="FI06402P-RELATED"/>
    <property type="match status" value="1"/>
</dbReference>
<dbReference type="PROSITE" id="PS50278">
    <property type="entry name" value="PDGF_2"/>
    <property type="match status" value="1"/>
</dbReference>
<dbReference type="VEuPathDB" id="VectorBase:ASIC007152"/>
<dbReference type="Gene3D" id="2.10.90.10">
    <property type="entry name" value="Cystine-knot cytokines"/>
    <property type="match status" value="1"/>
</dbReference>
<evidence type="ECO:0000259" key="1">
    <source>
        <dbReference type="PROSITE" id="PS50278"/>
    </source>
</evidence>
<dbReference type="PANTHER" id="PTHR21719:SF1">
    <property type="entry name" value="FI06402P-RELATED"/>
    <property type="match status" value="1"/>
</dbReference>
<dbReference type="InterPro" id="IPR000072">
    <property type="entry name" value="PDGF/VEGF_dom"/>
</dbReference>
<dbReference type="GO" id="GO:0008083">
    <property type="term" value="F:growth factor activity"/>
    <property type="evidence" value="ECO:0007669"/>
    <property type="project" value="InterPro"/>
</dbReference>
<gene>
    <name evidence="2" type="ORF">ZHAS_00007152</name>
</gene>
<feature type="domain" description="Platelet-derived growth factor (PDGF) family profile" evidence="1">
    <location>
        <begin position="51"/>
        <end position="123"/>
    </location>
</feature>
<reference evidence="2 4" key="1">
    <citation type="journal article" date="2014" name="BMC Genomics">
        <title>Genome sequence of Anopheles sinensis provides insight into genetics basis of mosquito competence for malaria parasites.</title>
        <authorList>
            <person name="Zhou D."/>
            <person name="Zhang D."/>
            <person name="Ding G."/>
            <person name="Shi L."/>
            <person name="Hou Q."/>
            <person name="Ye Y."/>
            <person name="Xu Y."/>
            <person name="Zhou H."/>
            <person name="Xiong C."/>
            <person name="Li S."/>
            <person name="Yu J."/>
            <person name="Hong S."/>
            <person name="Yu X."/>
            <person name="Zou P."/>
            <person name="Chen C."/>
            <person name="Chang X."/>
            <person name="Wang W."/>
            <person name="Lv Y."/>
            <person name="Sun Y."/>
            <person name="Ma L."/>
            <person name="Shen B."/>
            <person name="Zhu C."/>
        </authorList>
    </citation>
    <scope>NUCLEOTIDE SEQUENCE [LARGE SCALE GENOMIC DNA]</scope>
</reference>
<dbReference type="InterPro" id="IPR029034">
    <property type="entry name" value="Cystine-knot_cytokine"/>
</dbReference>
<keyword evidence="4" id="KW-1185">Reference proteome</keyword>
<accession>A0A084VP92</accession>
<dbReference type="GO" id="GO:0035099">
    <property type="term" value="P:hemocyte migration"/>
    <property type="evidence" value="ECO:0007669"/>
    <property type="project" value="TreeGrafter"/>
</dbReference>